<dbReference type="EMBL" id="SPNV01000439">
    <property type="protein sequence ID" value="KAF5855410.1"/>
    <property type="molecule type" value="Genomic_DNA"/>
</dbReference>
<feature type="binding site" evidence="4">
    <location>
        <position position="34"/>
    </location>
    <ligand>
        <name>Mg(2+)</name>
        <dbReference type="ChEBI" id="CHEBI:18420"/>
    </ligand>
</feature>
<proteinExistence type="predicted"/>
<keyword evidence="4" id="KW-0479">Metal-binding</keyword>
<keyword evidence="4" id="KW-0460">Magnesium</keyword>
<evidence type="ECO:0000313" key="6">
    <source>
        <dbReference type="Proteomes" id="UP000541154"/>
    </source>
</evidence>
<evidence type="ECO:0000313" key="5">
    <source>
        <dbReference type="EMBL" id="KAF5855410.1"/>
    </source>
</evidence>
<dbReference type="InterPro" id="IPR006689">
    <property type="entry name" value="Small_GTPase_ARF/SAR"/>
</dbReference>
<evidence type="ECO:0000256" key="4">
    <source>
        <dbReference type="PIRSR" id="PIRSR606689-2"/>
    </source>
</evidence>
<keyword evidence="2 3" id="KW-0342">GTP-binding</keyword>
<accession>A0A8H5ZW50</accession>
<dbReference type="Proteomes" id="UP000541154">
    <property type="component" value="Unassembled WGS sequence"/>
</dbReference>
<dbReference type="PROSITE" id="PS51417">
    <property type="entry name" value="ARF"/>
    <property type="match status" value="1"/>
</dbReference>
<evidence type="ECO:0000256" key="3">
    <source>
        <dbReference type="PIRSR" id="PIRSR606689-1"/>
    </source>
</evidence>
<organism evidence="5 6">
    <name type="scientific">Petromyces alliaceus</name>
    <name type="common">Aspergillus alliaceus</name>
    <dbReference type="NCBI Taxonomy" id="209559"/>
    <lineage>
        <taxon>Eukaryota</taxon>
        <taxon>Fungi</taxon>
        <taxon>Dikarya</taxon>
        <taxon>Ascomycota</taxon>
        <taxon>Pezizomycotina</taxon>
        <taxon>Eurotiomycetes</taxon>
        <taxon>Eurotiomycetidae</taxon>
        <taxon>Eurotiales</taxon>
        <taxon>Aspergillaceae</taxon>
        <taxon>Aspergillus</taxon>
        <taxon>Aspergillus subgen. Circumdati</taxon>
    </lineage>
</organism>
<dbReference type="AlphaFoldDB" id="A0A8H5ZW50"/>
<comment type="caution">
    <text evidence="5">The sequence shown here is derived from an EMBL/GenBank/DDBJ whole genome shotgun (WGS) entry which is preliminary data.</text>
</comment>
<dbReference type="GO" id="GO:0005525">
    <property type="term" value="F:GTP binding"/>
    <property type="evidence" value="ECO:0007669"/>
    <property type="project" value="UniProtKB-KW"/>
</dbReference>
<name>A0A8H5ZW50_PETAA</name>
<feature type="binding site" evidence="3">
    <location>
        <position position="76"/>
    </location>
    <ligand>
        <name>GTP</name>
        <dbReference type="ChEBI" id="CHEBI:37565"/>
    </ligand>
</feature>
<dbReference type="PANTHER" id="PTHR11711">
    <property type="entry name" value="ADP RIBOSYLATION FACTOR-RELATED"/>
    <property type="match status" value="1"/>
</dbReference>
<keyword evidence="6" id="KW-1185">Reference proteome</keyword>
<dbReference type="SUPFAM" id="SSF52540">
    <property type="entry name" value="P-loop containing nucleoside triphosphate hydrolases"/>
    <property type="match status" value="1"/>
</dbReference>
<dbReference type="InterPro" id="IPR027417">
    <property type="entry name" value="P-loop_NTPase"/>
</dbReference>
<evidence type="ECO:0000256" key="2">
    <source>
        <dbReference type="ARBA" id="ARBA00023134"/>
    </source>
</evidence>
<evidence type="ECO:0000256" key="1">
    <source>
        <dbReference type="ARBA" id="ARBA00022741"/>
    </source>
</evidence>
<dbReference type="GO" id="GO:0003924">
    <property type="term" value="F:GTPase activity"/>
    <property type="evidence" value="ECO:0007669"/>
    <property type="project" value="InterPro"/>
</dbReference>
<dbReference type="SMART" id="SM00177">
    <property type="entry name" value="ARF"/>
    <property type="match status" value="1"/>
</dbReference>
<dbReference type="Gene3D" id="3.40.50.300">
    <property type="entry name" value="P-loop containing nucleotide triphosphate hydrolases"/>
    <property type="match status" value="1"/>
</dbReference>
<keyword evidence="1 3" id="KW-0547">Nucleotide-binding</keyword>
<dbReference type="GO" id="GO:0046872">
    <property type="term" value="F:metal ion binding"/>
    <property type="evidence" value="ECO:0007669"/>
    <property type="project" value="UniProtKB-KW"/>
</dbReference>
<dbReference type="InterPro" id="IPR024156">
    <property type="entry name" value="Small_GTPase_ARF"/>
</dbReference>
<gene>
    <name evidence="5" type="ORF">ETB97_009253</name>
</gene>
<protein>
    <submittedName>
        <fullName evidence="5">Uncharacterized protein</fullName>
    </submittedName>
</protein>
<sequence>MAGLISSARTYVNQLWKSTESRVTLLGLDSAGKTTLLYRLKLGEQVTTIPTIGFNAETVHVPSEGVDLNFWDISGGCSRLSPGLLRHYQTSEVICLFVINKTDTERADEVVYELEYLKGIEAKYLAVVFNNFAYRQSDRVEVRSLVSRVIEVIERLRRLVDFPCEVYDDLDQFNAATGKSTDILLKRLARVAKTQTTKLEKGPVTKRIAEVENPPSLSREDLLERIREDSTDPTHKLSSDNFMRQLVTGELEKWDHQCHLRAGFLFLLECILTDNVVFAAADMFLECLDKMLKANTGKFRNTLHRTMTIFWLHQIYLQILSFREKNGALPHRDRFSEFLEQHPDLMRGRLWAEYYTKDVIFSPEAKEGWRLPDLQPLPQYISQMKTPRIAGNIAQSPKGNAEIYQRFAYTILRAVKSMKRRRAAIINESLPLIQSYIIRLRAQSPGLLEPYSETQAYFWIQMLHAAVESVPQTMSVDITGLSFNNFAILFPDLLASQDVWKEYYAPKQWDSMEARMQTVLPKRRPLPNIFPTPPQTQLDKTIASRLDEKYPMHDGQSVMDGRPGPEELFLRVQWAVNGTSATDLETNYNGSLDTHAALIRRMFIRIIVTGSMQSKTSISRALWDEISFLHERGQFTCAAFWSQMILTAFGGMDAAFHEQVSRVRDDERIGADGLQARLFSQFLSANSELTWEGLWSLYYSEEVWKSEDAGVVYILPDRRTVPAYIRG</sequence>
<feature type="binding site" evidence="4">
    <location>
        <position position="51"/>
    </location>
    <ligand>
        <name>Mg(2+)</name>
        <dbReference type="ChEBI" id="CHEBI:18420"/>
    </ligand>
</feature>
<feature type="binding site" evidence="3">
    <location>
        <begin position="27"/>
        <end position="34"/>
    </location>
    <ligand>
        <name>GTP</name>
        <dbReference type="ChEBI" id="CHEBI:37565"/>
    </ligand>
</feature>
<dbReference type="Pfam" id="PF00025">
    <property type="entry name" value="Arf"/>
    <property type="match status" value="1"/>
</dbReference>
<reference evidence="5 6" key="1">
    <citation type="submission" date="2019-04" db="EMBL/GenBank/DDBJ databases">
        <title>Aspergillus burnettii sp. nov., novel species from soil in southeast Queensland.</title>
        <authorList>
            <person name="Gilchrist C.L.M."/>
            <person name="Pitt J.I."/>
            <person name="Lange L."/>
            <person name="Lacey H.J."/>
            <person name="Vuong D."/>
            <person name="Midgley D.J."/>
            <person name="Greenfield P."/>
            <person name="Bradbury M."/>
            <person name="Lacey E."/>
            <person name="Busk P.K."/>
            <person name="Pilgaard B."/>
            <person name="Chooi Y.H."/>
            <person name="Piggott A.M."/>
        </authorList>
    </citation>
    <scope>NUCLEOTIDE SEQUENCE [LARGE SCALE GENOMIC DNA]</scope>
    <source>
        <strain evidence="5 6">FRR 5400</strain>
    </source>
</reference>